<evidence type="ECO:0000313" key="2">
    <source>
        <dbReference type="Proteomes" id="UP001139447"/>
    </source>
</evidence>
<evidence type="ECO:0000313" key="1">
    <source>
        <dbReference type="EMBL" id="MCJ0762524.1"/>
    </source>
</evidence>
<dbReference type="RefSeq" id="WP_243304848.1">
    <property type="nucleotide sequence ID" value="NZ_JALGBI010000001.1"/>
</dbReference>
<dbReference type="AlphaFoldDB" id="A0A9X1VV12"/>
<reference evidence="1" key="1">
    <citation type="submission" date="2022-03" db="EMBL/GenBank/DDBJ databases">
        <authorList>
            <person name="Woo C.Y."/>
        </authorList>
    </citation>
    <scope>NUCLEOTIDE SEQUENCE</scope>
    <source>
        <strain evidence="1">CYS-02</strain>
    </source>
</reference>
<comment type="caution">
    <text evidence="1">The sequence shown here is derived from an EMBL/GenBank/DDBJ whole genome shotgun (WGS) entry which is preliminary data.</text>
</comment>
<name>A0A9X1VV12_9BURK</name>
<proteinExistence type="predicted"/>
<protein>
    <submittedName>
        <fullName evidence="1">Uncharacterized protein</fullName>
    </submittedName>
</protein>
<gene>
    <name evidence="1" type="ORF">MMF98_04795</name>
</gene>
<accession>A0A9X1VV12</accession>
<dbReference type="EMBL" id="JALGBI010000001">
    <property type="protein sequence ID" value="MCJ0762524.1"/>
    <property type="molecule type" value="Genomic_DNA"/>
</dbReference>
<keyword evidence="2" id="KW-1185">Reference proteome</keyword>
<organism evidence="1 2">
    <name type="scientific">Variovorax terrae</name>
    <dbReference type="NCBI Taxonomy" id="2923278"/>
    <lineage>
        <taxon>Bacteria</taxon>
        <taxon>Pseudomonadati</taxon>
        <taxon>Pseudomonadota</taxon>
        <taxon>Betaproteobacteria</taxon>
        <taxon>Burkholderiales</taxon>
        <taxon>Comamonadaceae</taxon>
        <taxon>Variovorax</taxon>
    </lineage>
</organism>
<dbReference type="Proteomes" id="UP001139447">
    <property type="component" value="Unassembled WGS sequence"/>
</dbReference>
<sequence length="174" mass="19521">MNFEKCDASEASDWVSSYRVGFTCTAGVIDGVCVKYTMYDSTYRLAYWLPHWFQVFRQGIERYRDAHDDGSGLRRASEDSRYAQQLPSRHPVHTLNNERPELTQEDYFMARDYFCVASLEVADLGSVFRTECEFVGGTRRVEVLPAYIAMNLCGALKASVDLSGLVAATPGGTA</sequence>